<accession>B0DV67</accession>
<dbReference type="EMBL" id="DS547138">
    <property type="protein sequence ID" value="EDR01459.1"/>
    <property type="molecule type" value="Genomic_DNA"/>
</dbReference>
<dbReference type="HOGENOM" id="CLU_1722686_0_0_1"/>
<dbReference type="KEGG" id="lbc:LACBIDRAFT_310833"/>
<dbReference type="OrthoDB" id="3356102at2759"/>
<dbReference type="AlphaFoldDB" id="B0DV67"/>
<dbReference type="GeneID" id="6083451"/>
<gene>
    <name evidence="1" type="ORF">LACBIDRAFT_310833</name>
</gene>
<dbReference type="InParanoid" id="B0DV67"/>
<reference evidence="1 2" key="1">
    <citation type="journal article" date="2008" name="Nature">
        <title>The genome of Laccaria bicolor provides insights into mycorrhizal symbiosis.</title>
        <authorList>
            <person name="Martin F."/>
            <person name="Aerts A."/>
            <person name="Ahren D."/>
            <person name="Brun A."/>
            <person name="Danchin E.G.J."/>
            <person name="Duchaussoy F."/>
            <person name="Gibon J."/>
            <person name="Kohler A."/>
            <person name="Lindquist E."/>
            <person name="Pereda V."/>
            <person name="Salamov A."/>
            <person name="Shapiro H.J."/>
            <person name="Wuyts J."/>
            <person name="Blaudez D."/>
            <person name="Buee M."/>
            <person name="Brokstein P."/>
            <person name="Canbaeck B."/>
            <person name="Cohen D."/>
            <person name="Courty P.E."/>
            <person name="Coutinho P.M."/>
            <person name="Delaruelle C."/>
            <person name="Detter J.C."/>
            <person name="Deveau A."/>
            <person name="DiFazio S."/>
            <person name="Duplessis S."/>
            <person name="Fraissinet-Tachet L."/>
            <person name="Lucic E."/>
            <person name="Frey-Klett P."/>
            <person name="Fourrey C."/>
            <person name="Feussner I."/>
            <person name="Gay G."/>
            <person name="Grimwood J."/>
            <person name="Hoegger P.J."/>
            <person name="Jain P."/>
            <person name="Kilaru S."/>
            <person name="Labbe J."/>
            <person name="Lin Y.C."/>
            <person name="Legue V."/>
            <person name="Le Tacon F."/>
            <person name="Marmeisse R."/>
            <person name="Melayah D."/>
            <person name="Montanini B."/>
            <person name="Muratet M."/>
            <person name="Nehls U."/>
            <person name="Niculita-Hirzel H."/>
            <person name="Oudot-Le Secq M.P."/>
            <person name="Peter M."/>
            <person name="Quesneville H."/>
            <person name="Rajashekar B."/>
            <person name="Reich M."/>
            <person name="Rouhier N."/>
            <person name="Schmutz J."/>
            <person name="Yin T."/>
            <person name="Chalot M."/>
            <person name="Henrissat B."/>
            <person name="Kuees U."/>
            <person name="Lucas S."/>
            <person name="Van de Peer Y."/>
            <person name="Podila G.K."/>
            <person name="Polle A."/>
            <person name="Pukkila P.J."/>
            <person name="Richardson P.M."/>
            <person name="Rouze P."/>
            <person name="Sanders I.R."/>
            <person name="Stajich J.E."/>
            <person name="Tunlid A."/>
            <person name="Tuskan G."/>
            <person name="Grigoriev I.V."/>
        </authorList>
    </citation>
    <scope>NUCLEOTIDE SEQUENCE [LARGE SCALE GENOMIC DNA]</scope>
    <source>
        <strain evidence="2">S238N-H82 / ATCC MYA-4686</strain>
    </source>
</reference>
<dbReference type="Proteomes" id="UP000001194">
    <property type="component" value="Unassembled WGS sequence"/>
</dbReference>
<proteinExistence type="predicted"/>
<organism evidence="2">
    <name type="scientific">Laccaria bicolor (strain S238N-H82 / ATCC MYA-4686)</name>
    <name type="common">Bicoloured deceiver</name>
    <name type="synonym">Laccaria laccata var. bicolor</name>
    <dbReference type="NCBI Taxonomy" id="486041"/>
    <lineage>
        <taxon>Eukaryota</taxon>
        <taxon>Fungi</taxon>
        <taxon>Dikarya</taxon>
        <taxon>Basidiomycota</taxon>
        <taxon>Agaricomycotina</taxon>
        <taxon>Agaricomycetes</taxon>
        <taxon>Agaricomycetidae</taxon>
        <taxon>Agaricales</taxon>
        <taxon>Agaricineae</taxon>
        <taxon>Hydnangiaceae</taxon>
        <taxon>Laccaria</taxon>
    </lineage>
</organism>
<protein>
    <submittedName>
        <fullName evidence="1">Predicted protein</fullName>
    </submittedName>
</protein>
<dbReference type="RefSeq" id="XP_001887811.1">
    <property type="nucleotide sequence ID" value="XM_001887776.1"/>
</dbReference>
<name>B0DV67_LACBS</name>
<evidence type="ECO:0000313" key="2">
    <source>
        <dbReference type="Proteomes" id="UP000001194"/>
    </source>
</evidence>
<sequence>MALAQNHIHFLGVPGIPAGEAKIFVIQRVLRRCPTTFLFRRRTPLIKKQTDAFMQPDPQMYTGSRFPTMHDRTASFFKETDVQTKFAFIPDDGSATYIIDVHTNTTQTFTGPTIKDSSATYAASTSALVQLSSSGVISWMGYDAASIRHGRR</sequence>
<keyword evidence="2" id="KW-1185">Reference proteome</keyword>
<evidence type="ECO:0000313" key="1">
    <source>
        <dbReference type="EMBL" id="EDR01459.1"/>
    </source>
</evidence>